<dbReference type="PROSITE" id="PS50833">
    <property type="entry name" value="BRIX"/>
    <property type="match status" value="1"/>
</dbReference>
<dbReference type="PANTHER" id="PTHR12661">
    <property type="entry name" value="PETER PAN-RELATED"/>
    <property type="match status" value="1"/>
</dbReference>
<sequence>MPRQGRKRKKTRTEKEPEQGERQKKLIPRCFVIKRGEVGDRIKDLVQDFRNVMMPNSAKALKESKSNRVEDFIAVASHFNVTHLIIFSATKAATYMKLARLPQGPTLTFRVDSFTLAREVRAAQRRPQGSSRDFTSPPLQVLNGLGGPKDSPEGTGGGKSLKMPERQLLAEMLRGTFPAIDVPTFNQAECRRAALFHYDRENDAIFFRHFVVGRRQLGLERGIKKLTKFNRLPNLSGKADIADFVTGGGAVTSESEVDEAAEIPGTWKSGRVAVRLSEAGPRLRLLLIKAEEGVCTGGVMYHRFLTKTPSQQQVLQERARQRQKLKERNARLAPRSTVPGYRFNSDALAGLNRVAQAFVCFVTDRSLMEVHREQTSKAKKGSKPPVLRKTLSADHVLRFLQQDMPQLASKLCSLFPESVPEDFKPSSVTLLQQLHEQIQARAAVDSLEVPDSFPDFAEMKEVPQVPVEDPDEAKTTKKGAKKRKAEKNAEAQEFGECHAEGNVPKILDGFYACNRCSCILGESGRCPRGARFLVPSIPPDPPDFCIDPPVPNEEILPNYTLNYLQSCSGSVQVDTYSTFTLESPGASVRYLRLDSFQIEEVSVPGAGGLKLIFDGQNLQCEATLMAFTHCGTLQRGKKIPVVLSFLTVGSEPTKNTLDLKRYCTNCRAAIKRFHPVFFYDSNGQALRNSLSLYSMGEDMKRRAKLVDSRRSLPETGVGESTHGCPVSEAATSKGVSLSELRDKKVLPPDYQDHWCVVQVGTCSITSKVKYCIVGGAAGVLIMEAPGDSPDPTRPVPDKQGQVYLSDGESLNRMVPVIYSVYNEQLWNALMDPAGATVLLEVGPNVGVRPANSHAVSPGGVRIYDSLTKQWHFGGGGFGAERWMEHSQVRDILFVCTASEQLIALDTSRPDYMLVKVGQAPDWLKCGRSSTPRDRHLLDFKPGCPLGTALASPSLASLCGFARRNFISLYVDAEDDRNHLIFFDTESLS</sequence>
<evidence type="ECO:0000313" key="3">
    <source>
        <dbReference type="EMBL" id="CAK9063850.1"/>
    </source>
</evidence>
<accession>A0ABP0NJB2</accession>
<feature type="compositionally biased region" description="Polar residues" evidence="1">
    <location>
        <begin position="127"/>
        <end position="138"/>
    </location>
</feature>
<feature type="region of interest" description="Disordered" evidence="1">
    <location>
        <begin position="466"/>
        <end position="493"/>
    </location>
</feature>
<reference evidence="3 4" key="1">
    <citation type="submission" date="2024-02" db="EMBL/GenBank/DDBJ databases">
        <authorList>
            <person name="Chen Y."/>
            <person name="Shah S."/>
            <person name="Dougan E. K."/>
            <person name="Thang M."/>
            <person name="Chan C."/>
        </authorList>
    </citation>
    <scope>NUCLEOTIDE SEQUENCE [LARGE SCALE GENOMIC DNA]</scope>
</reference>
<dbReference type="Pfam" id="PF04427">
    <property type="entry name" value="Brix"/>
    <property type="match status" value="1"/>
</dbReference>
<feature type="domain" description="Brix" evidence="2">
    <location>
        <begin position="28"/>
        <end position="296"/>
    </location>
</feature>
<dbReference type="EMBL" id="CAXAMM010028969">
    <property type="protein sequence ID" value="CAK9063850.1"/>
    <property type="molecule type" value="Genomic_DNA"/>
</dbReference>
<feature type="region of interest" description="Disordered" evidence="1">
    <location>
        <begin position="1"/>
        <end position="23"/>
    </location>
</feature>
<dbReference type="InterPro" id="IPR007109">
    <property type="entry name" value="Brix"/>
</dbReference>
<evidence type="ECO:0000259" key="2">
    <source>
        <dbReference type="PROSITE" id="PS50833"/>
    </source>
</evidence>
<evidence type="ECO:0000256" key="1">
    <source>
        <dbReference type="SAM" id="MobiDB-lite"/>
    </source>
</evidence>
<dbReference type="PANTHER" id="PTHR12661:SF5">
    <property type="entry name" value="SUPPRESSOR OF SWI4 1 HOMOLOG"/>
    <property type="match status" value="1"/>
</dbReference>
<feature type="region of interest" description="Disordered" evidence="1">
    <location>
        <begin position="707"/>
        <end position="726"/>
    </location>
</feature>
<feature type="region of interest" description="Disordered" evidence="1">
    <location>
        <begin position="124"/>
        <end position="161"/>
    </location>
</feature>
<feature type="non-terminal residue" evidence="3">
    <location>
        <position position="988"/>
    </location>
</feature>
<feature type="compositionally biased region" description="Basic and acidic residues" evidence="1">
    <location>
        <begin position="13"/>
        <end position="23"/>
    </location>
</feature>
<dbReference type="InterPro" id="IPR045112">
    <property type="entry name" value="PPAN-like"/>
</dbReference>
<protein>
    <submittedName>
        <fullName evidence="3">Peter Pan-like protein</fullName>
    </submittedName>
</protein>
<dbReference type="SMART" id="SM00879">
    <property type="entry name" value="Brix"/>
    <property type="match status" value="1"/>
</dbReference>
<organism evidence="3 4">
    <name type="scientific">Durusdinium trenchii</name>
    <dbReference type="NCBI Taxonomy" id="1381693"/>
    <lineage>
        <taxon>Eukaryota</taxon>
        <taxon>Sar</taxon>
        <taxon>Alveolata</taxon>
        <taxon>Dinophyceae</taxon>
        <taxon>Suessiales</taxon>
        <taxon>Symbiodiniaceae</taxon>
        <taxon>Durusdinium</taxon>
    </lineage>
</organism>
<comment type="caution">
    <text evidence="3">The sequence shown here is derived from an EMBL/GenBank/DDBJ whole genome shotgun (WGS) entry which is preliminary data.</text>
</comment>
<evidence type="ECO:0000313" key="4">
    <source>
        <dbReference type="Proteomes" id="UP001642464"/>
    </source>
</evidence>
<name>A0ABP0NJB2_9DINO</name>
<proteinExistence type="predicted"/>
<feature type="compositionally biased region" description="Basic residues" evidence="1">
    <location>
        <begin position="476"/>
        <end position="485"/>
    </location>
</feature>
<dbReference type="Proteomes" id="UP001642464">
    <property type="component" value="Unassembled WGS sequence"/>
</dbReference>
<gene>
    <name evidence="3" type="ORF">SCF082_LOCUS32994</name>
</gene>
<keyword evidence="4" id="KW-1185">Reference proteome</keyword>
<feature type="compositionally biased region" description="Basic residues" evidence="1">
    <location>
        <begin position="1"/>
        <end position="12"/>
    </location>
</feature>